<comment type="catalytic activity">
    <reaction evidence="1">
        <text>ATP + protein L-histidine = ADP + protein N-phospho-L-histidine.</text>
        <dbReference type="EC" id="2.7.13.3"/>
    </reaction>
</comment>
<dbReference type="Pfam" id="PF02518">
    <property type="entry name" value="HATPase_c"/>
    <property type="match status" value="1"/>
</dbReference>
<dbReference type="EMBL" id="WJJP01000636">
    <property type="protein sequence ID" value="MBD3326787.1"/>
    <property type="molecule type" value="Genomic_DNA"/>
</dbReference>
<dbReference type="SMART" id="SM00388">
    <property type="entry name" value="HisKA"/>
    <property type="match status" value="1"/>
</dbReference>
<feature type="transmembrane region" description="Helical" evidence="8">
    <location>
        <begin position="48"/>
        <end position="67"/>
    </location>
</feature>
<evidence type="ECO:0000256" key="2">
    <source>
        <dbReference type="ARBA" id="ARBA00004370"/>
    </source>
</evidence>
<evidence type="ECO:0000256" key="5">
    <source>
        <dbReference type="ARBA" id="ARBA00022679"/>
    </source>
</evidence>
<feature type="domain" description="Histidine kinase" evidence="9">
    <location>
        <begin position="176"/>
        <end position="417"/>
    </location>
</feature>
<dbReference type="Gene3D" id="1.10.287.130">
    <property type="match status" value="1"/>
</dbReference>
<dbReference type="SMART" id="SM00387">
    <property type="entry name" value="HATPase_c"/>
    <property type="match status" value="1"/>
</dbReference>
<dbReference type="InterPro" id="IPR003661">
    <property type="entry name" value="HisK_dim/P_dom"/>
</dbReference>
<dbReference type="CDD" id="cd00082">
    <property type="entry name" value="HisKA"/>
    <property type="match status" value="1"/>
</dbReference>
<keyword evidence="4" id="KW-0597">Phosphoprotein</keyword>
<dbReference type="Gene3D" id="6.10.340.10">
    <property type="match status" value="1"/>
</dbReference>
<protein>
    <recommendedName>
        <fullName evidence="3">histidine kinase</fullName>
        <ecNumber evidence="3">2.7.13.3</ecNumber>
    </recommendedName>
</protein>
<dbReference type="InterPro" id="IPR003660">
    <property type="entry name" value="HAMP_dom"/>
</dbReference>
<keyword evidence="5" id="KW-0808">Transferase</keyword>
<dbReference type="PROSITE" id="PS50885">
    <property type="entry name" value="HAMP"/>
    <property type="match status" value="1"/>
</dbReference>
<dbReference type="PANTHER" id="PTHR43065:SF50">
    <property type="entry name" value="HISTIDINE KINASE"/>
    <property type="match status" value="1"/>
</dbReference>
<dbReference type="InterPro" id="IPR003594">
    <property type="entry name" value="HATPase_dom"/>
</dbReference>
<organism evidence="11 12">
    <name type="scientific">candidate division KSB3 bacterium</name>
    <dbReference type="NCBI Taxonomy" id="2044937"/>
    <lineage>
        <taxon>Bacteria</taxon>
        <taxon>candidate division KSB3</taxon>
    </lineage>
</organism>
<dbReference type="InterPro" id="IPR005467">
    <property type="entry name" value="His_kinase_dom"/>
</dbReference>
<dbReference type="Proteomes" id="UP000649604">
    <property type="component" value="Unassembled WGS sequence"/>
</dbReference>
<evidence type="ECO:0000313" key="12">
    <source>
        <dbReference type="Proteomes" id="UP000649604"/>
    </source>
</evidence>
<feature type="non-terminal residue" evidence="11">
    <location>
        <position position="1"/>
    </location>
</feature>
<evidence type="ECO:0000256" key="1">
    <source>
        <dbReference type="ARBA" id="ARBA00000085"/>
    </source>
</evidence>
<evidence type="ECO:0000256" key="8">
    <source>
        <dbReference type="SAM" id="Phobius"/>
    </source>
</evidence>
<dbReference type="Gene3D" id="3.30.565.10">
    <property type="entry name" value="Histidine kinase-like ATPase, C-terminal domain"/>
    <property type="match status" value="1"/>
</dbReference>
<evidence type="ECO:0000259" key="10">
    <source>
        <dbReference type="PROSITE" id="PS50885"/>
    </source>
</evidence>
<dbReference type="GO" id="GO:0000155">
    <property type="term" value="F:phosphorelay sensor kinase activity"/>
    <property type="evidence" value="ECO:0007669"/>
    <property type="project" value="InterPro"/>
</dbReference>
<dbReference type="SMART" id="SM00304">
    <property type="entry name" value="HAMP"/>
    <property type="match status" value="1"/>
</dbReference>
<dbReference type="PRINTS" id="PR00344">
    <property type="entry name" value="BCTRLSENSOR"/>
</dbReference>
<evidence type="ECO:0000256" key="3">
    <source>
        <dbReference type="ARBA" id="ARBA00012438"/>
    </source>
</evidence>
<dbReference type="GO" id="GO:0016020">
    <property type="term" value="C:membrane"/>
    <property type="evidence" value="ECO:0007669"/>
    <property type="project" value="UniProtKB-SubCell"/>
</dbReference>
<dbReference type="Pfam" id="PF00672">
    <property type="entry name" value="HAMP"/>
    <property type="match status" value="1"/>
</dbReference>
<dbReference type="SUPFAM" id="SSF47384">
    <property type="entry name" value="Homodimeric domain of signal transducing histidine kinase"/>
    <property type="match status" value="1"/>
</dbReference>
<dbReference type="PROSITE" id="PS50109">
    <property type="entry name" value="HIS_KIN"/>
    <property type="match status" value="1"/>
</dbReference>
<keyword evidence="6" id="KW-0418">Kinase</keyword>
<dbReference type="InterPro" id="IPR036890">
    <property type="entry name" value="HATPase_C_sf"/>
</dbReference>
<evidence type="ECO:0000259" key="9">
    <source>
        <dbReference type="PROSITE" id="PS50109"/>
    </source>
</evidence>
<dbReference type="EC" id="2.7.13.3" evidence="3"/>
<gene>
    <name evidence="11" type="ORF">GF339_19540</name>
</gene>
<reference evidence="11" key="1">
    <citation type="submission" date="2019-11" db="EMBL/GenBank/DDBJ databases">
        <title>Microbial mats filling the niche in hypersaline microbial mats.</title>
        <authorList>
            <person name="Wong H.L."/>
            <person name="Macleod F.I."/>
            <person name="White R.A. III"/>
            <person name="Burns B.P."/>
        </authorList>
    </citation>
    <scope>NUCLEOTIDE SEQUENCE</scope>
    <source>
        <strain evidence="11">Rbin_158</strain>
    </source>
</reference>
<dbReference type="Pfam" id="PF00512">
    <property type="entry name" value="HisKA"/>
    <property type="match status" value="1"/>
</dbReference>
<dbReference type="InterPro" id="IPR036097">
    <property type="entry name" value="HisK_dim/P_sf"/>
</dbReference>
<feature type="domain" description="HAMP" evidence="10">
    <location>
        <begin position="68"/>
        <end position="120"/>
    </location>
</feature>
<dbReference type="SUPFAM" id="SSF158472">
    <property type="entry name" value="HAMP domain-like"/>
    <property type="match status" value="1"/>
</dbReference>
<comment type="subcellular location">
    <subcellularLocation>
        <location evidence="2">Membrane</location>
    </subcellularLocation>
</comment>
<keyword evidence="7" id="KW-0175">Coiled coil</keyword>
<dbReference type="CDD" id="cd06225">
    <property type="entry name" value="HAMP"/>
    <property type="match status" value="1"/>
</dbReference>
<accession>A0A9D5Q7Y5</accession>
<keyword evidence="8" id="KW-1133">Transmembrane helix</keyword>
<keyword evidence="8" id="KW-0812">Transmembrane</keyword>
<evidence type="ECO:0000256" key="6">
    <source>
        <dbReference type="ARBA" id="ARBA00022777"/>
    </source>
</evidence>
<name>A0A9D5Q7Y5_9BACT</name>
<dbReference type="PANTHER" id="PTHR43065">
    <property type="entry name" value="SENSOR HISTIDINE KINASE"/>
    <property type="match status" value="1"/>
</dbReference>
<evidence type="ECO:0000313" key="11">
    <source>
        <dbReference type="EMBL" id="MBD3326787.1"/>
    </source>
</evidence>
<evidence type="ECO:0000256" key="7">
    <source>
        <dbReference type="SAM" id="Coils"/>
    </source>
</evidence>
<dbReference type="InterPro" id="IPR004358">
    <property type="entry name" value="Sig_transdc_His_kin-like_C"/>
</dbReference>
<comment type="caution">
    <text evidence="11">The sequence shown here is derived from an EMBL/GenBank/DDBJ whole genome shotgun (WGS) entry which is preliminary data.</text>
</comment>
<proteinExistence type="predicted"/>
<feature type="coiled-coil region" evidence="7">
    <location>
        <begin position="126"/>
        <end position="167"/>
    </location>
</feature>
<sequence>EAESEDADDPSVGMQPITAEKRELLGLTVVGISFERVTMLLKEIQRQILGLALFIVILTVVVARFLVNTISRPIGRLAAGTHRIARGDLAQEVEVNNPTEIADLAQSFNQMMHDLRVSQQELERWAQTLEHRVQERTHEIQEKNTQLTALIEKMKRIQEQLVHSEKMASLGQLVAGIAHEINNPVNFISSNMTPLKQYIHDMKQLIAQYDTHWTPPESQQQALTAFKEDIEFDFLIEDLDVLLQDIETGAARIKHIVQDLRNFSRLDEAELKTIDLHESLDTTLNLLGHMYEKRITVHKHYGDLPPVECYAGQMNQVFMNLLANAGQAIPQTGNVWITTRYDGQQVVIRIRDDGNGIPDEILPKIFDPFFTTKDVGEGTGLGLSISYGILEKHQGEIQVESEVGQGTEFIITLPVNLSEHEHPMRSQ</sequence>
<evidence type="ECO:0000256" key="4">
    <source>
        <dbReference type="ARBA" id="ARBA00022553"/>
    </source>
</evidence>
<dbReference type="SUPFAM" id="SSF55874">
    <property type="entry name" value="ATPase domain of HSP90 chaperone/DNA topoisomerase II/histidine kinase"/>
    <property type="match status" value="1"/>
</dbReference>
<keyword evidence="8" id="KW-0472">Membrane</keyword>
<dbReference type="AlphaFoldDB" id="A0A9D5Q7Y5"/>